<name>A0A2M8GLU8_9BACT</name>
<evidence type="ECO:0000313" key="5">
    <source>
        <dbReference type="Proteomes" id="UP000229370"/>
    </source>
</evidence>
<dbReference type="EMBL" id="PFQK01000073">
    <property type="protein sequence ID" value="PJC81525.1"/>
    <property type="molecule type" value="Genomic_DNA"/>
</dbReference>
<feature type="domain" description="Predicted membrane protein YciQ-like C-terminal" evidence="3">
    <location>
        <begin position="312"/>
        <end position="557"/>
    </location>
</feature>
<proteinExistence type="predicted"/>
<keyword evidence="1" id="KW-1133">Transmembrane helix</keyword>
<dbReference type="AlphaFoldDB" id="A0A2M8GLU8"/>
<accession>A0A2M8GLU8</accession>
<comment type="caution">
    <text evidence="4">The sequence shown here is derived from an EMBL/GenBank/DDBJ whole genome shotgun (WGS) entry which is preliminary data.</text>
</comment>
<protein>
    <recommendedName>
        <fullName evidence="6">DUF2207 domain-containing protein</fullName>
    </recommendedName>
</protein>
<feature type="transmembrane region" description="Helical" evidence="1">
    <location>
        <begin position="242"/>
        <end position="264"/>
    </location>
</feature>
<evidence type="ECO:0000256" key="1">
    <source>
        <dbReference type="SAM" id="Phobius"/>
    </source>
</evidence>
<dbReference type="InterPro" id="IPR018702">
    <property type="entry name" value="DUF2207"/>
</dbReference>
<keyword evidence="1" id="KW-0472">Membrane</keyword>
<evidence type="ECO:0008006" key="6">
    <source>
        <dbReference type="Google" id="ProtNLM"/>
    </source>
</evidence>
<dbReference type="Proteomes" id="UP000229370">
    <property type="component" value="Unassembled WGS sequence"/>
</dbReference>
<sequence length="626" mass="70837">MKKIFIFLLITVGFLLLGFSVNAEEIRSFNSDIKINKDGTINVREIITYDFGYLYRHGIYRNIPYIKTNIEGKKFKLDFSNFSVTDENNLFYQYSQSTVNNNIQLKIGDPNRTITEIHTYIIGYTISGALTYFSDHDELYWNVTGNEWEVPIAMSTASVELPVEVQQKDMKIACYTGAYGISQSQCYFDNLGADRHKIVIKSLKQLGPKEGMTIVVGFPKNIVAVFEPKEFVSFWNTFIGRLVTWLLSLLALIWYVVLPFYIIYRWVRYGRDPSFAKASEGQVFVREVTAWFDPPRLKGDRPLGEKGNRFLTPGEVGTLGDETADLKDVSATIVDLARRGYLKIEERKKGDFYFIRKKDFFDDLTLLDYEKILLAAIFVNAGNLFSSFISIFSTTFSKSYSFSFSYPQKKDIDVKSSVQNEMDKLKSKNLLKEIRLKDKHLYNGIEAVKSGLYEDIVRVGLFPKNPQTIRTKYYVLAGTALFTGNFFLALVAFVFGRVMPRKTVAGVNAFNVSKSLKNFLVSQERQLQFQADKQMMFEKLLPYAIAFGVEKVWAKRFQDLNIGQPDWYQGASPGILNSYVFVNSLNSSMKSFKMATTPTRSSSGFSSGFGGGFSGGGGGGGGGGSW</sequence>
<evidence type="ECO:0000259" key="2">
    <source>
        <dbReference type="Pfam" id="PF09972"/>
    </source>
</evidence>
<dbReference type="Pfam" id="PF20990">
    <property type="entry name" value="DUF2207_C"/>
    <property type="match status" value="1"/>
</dbReference>
<feature type="transmembrane region" description="Helical" evidence="1">
    <location>
        <begin position="473"/>
        <end position="495"/>
    </location>
</feature>
<dbReference type="Pfam" id="PF09972">
    <property type="entry name" value="DUF2207"/>
    <property type="match status" value="1"/>
</dbReference>
<keyword evidence="1" id="KW-0812">Transmembrane</keyword>
<dbReference type="InterPro" id="IPR048389">
    <property type="entry name" value="YciQ-like_C"/>
</dbReference>
<organism evidence="4 5">
    <name type="scientific">Candidatus Roizmanbacteria bacterium CG_4_8_14_3_um_filter_36_10</name>
    <dbReference type="NCBI Taxonomy" id="1974834"/>
    <lineage>
        <taxon>Bacteria</taxon>
        <taxon>Candidatus Roizmaniibacteriota</taxon>
    </lineage>
</organism>
<evidence type="ECO:0000259" key="3">
    <source>
        <dbReference type="Pfam" id="PF20990"/>
    </source>
</evidence>
<gene>
    <name evidence="4" type="ORF">CO007_04255</name>
</gene>
<reference evidence="5" key="1">
    <citation type="submission" date="2017-09" db="EMBL/GenBank/DDBJ databases">
        <title>Depth-based differentiation of microbial function through sediment-hosted aquifers and enrichment of novel symbionts in the deep terrestrial subsurface.</title>
        <authorList>
            <person name="Probst A.J."/>
            <person name="Ladd B."/>
            <person name="Jarett J.K."/>
            <person name="Geller-Mcgrath D.E."/>
            <person name="Sieber C.M.K."/>
            <person name="Emerson J.B."/>
            <person name="Anantharaman K."/>
            <person name="Thomas B.C."/>
            <person name="Malmstrom R."/>
            <person name="Stieglmeier M."/>
            <person name="Klingl A."/>
            <person name="Woyke T."/>
            <person name="Ryan C.M."/>
            <person name="Banfield J.F."/>
        </authorList>
    </citation>
    <scope>NUCLEOTIDE SEQUENCE [LARGE SCALE GENOMIC DNA]</scope>
</reference>
<feature type="transmembrane region" description="Helical" evidence="1">
    <location>
        <begin position="372"/>
        <end position="392"/>
    </location>
</feature>
<feature type="domain" description="DUF2207" evidence="2">
    <location>
        <begin position="25"/>
        <end position="182"/>
    </location>
</feature>
<evidence type="ECO:0000313" key="4">
    <source>
        <dbReference type="EMBL" id="PJC81525.1"/>
    </source>
</evidence>